<reference evidence="2 3" key="1">
    <citation type="journal article" date="2023" name="G3 (Bethesda)">
        <title>A chromosome-length genome assembly and annotation of blackberry (Rubus argutus, cv. 'Hillquist').</title>
        <authorList>
            <person name="Bruna T."/>
            <person name="Aryal R."/>
            <person name="Dudchenko O."/>
            <person name="Sargent D.J."/>
            <person name="Mead D."/>
            <person name="Buti M."/>
            <person name="Cavallini A."/>
            <person name="Hytonen T."/>
            <person name="Andres J."/>
            <person name="Pham M."/>
            <person name="Weisz D."/>
            <person name="Mascagni F."/>
            <person name="Usai G."/>
            <person name="Natali L."/>
            <person name="Bassil N."/>
            <person name="Fernandez G.E."/>
            <person name="Lomsadze A."/>
            <person name="Armour M."/>
            <person name="Olukolu B."/>
            <person name="Poorten T."/>
            <person name="Britton C."/>
            <person name="Davik J."/>
            <person name="Ashrafi H."/>
            <person name="Aiden E.L."/>
            <person name="Borodovsky M."/>
            <person name="Worthington M."/>
        </authorList>
    </citation>
    <scope>NUCLEOTIDE SEQUENCE [LARGE SCALE GENOMIC DNA]</scope>
    <source>
        <strain evidence="2">PI 553951</strain>
    </source>
</reference>
<dbReference type="Pfam" id="PF25019">
    <property type="entry name" value="LRR_R13L1-DRL21"/>
    <property type="match status" value="2"/>
</dbReference>
<comment type="caution">
    <text evidence="2">The sequence shown here is derived from an EMBL/GenBank/DDBJ whole genome shotgun (WGS) entry which is preliminary data.</text>
</comment>
<evidence type="ECO:0000259" key="1">
    <source>
        <dbReference type="Pfam" id="PF25019"/>
    </source>
</evidence>
<dbReference type="PANTHER" id="PTHR47186:SF18">
    <property type="entry name" value="RX N-TERMINAL DOMAIN-CONTAINING PROTEIN"/>
    <property type="match status" value="1"/>
</dbReference>
<organism evidence="2 3">
    <name type="scientific">Rubus argutus</name>
    <name type="common">Southern blackberry</name>
    <dbReference type="NCBI Taxonomy" id="59490"/>
    <lineage>
        <taxon>Eukaryota</taxon>
        <taxon>Viridiplantae</taxon>
        <taxon>Streptophyta</taxon>
        <taxon>Embryophyta</taxon>
        <taxon>Tracheophyta</taxon>
        <taxon>Spermatophyta</taxon>
        <taxon>Magnoliopsida</taxon>
        <taxon>eudicotyledons</taxon>
        <taxon>Gunneridae</taxon>
        <taxon>Pentapetalae</taxon>
        <taxon>rosids</taxon>
        <taxon>fabids</taxon>
        <taxon>Rosales</taxon>
        <taxon>Rosaceae</taxon>
        <taxon>Rosoideae</taxon>
        <taxon>Rosoideae incertae sedis</taxon>
        <taxon>Rubus</taxon>
    </lineage>
</organism>
<evidence type="ECO:0000313" key="3">
    <source>
        <dbReference type="Proteomes" id="UP001457282"/>
    </source>
</evidence>
<dbReference type="InterPro" id="IPR056789">
    <property type="entry name" value="LRR_R13L1-DRL21"/>
</dbReference>
<dbReference type="AlphaFoldDB" id="A0AAW1VWR0"/>
<keyword evidence="3" id="KW-1185">Reference proteome</keyword>
<sequence length="800" mass="90324">MGNLMSLRHLHINGSRLKEMPPQMCRLKNLQTLTEFMVSRDRGCGIRDLKDMQQLKGSLLISGLQNVVNFVDAMEANLKGKQELDHLVFQWSESFDRSLNDNMTKLDRNLEDLSTRGHSVTRFPSFKETMEACALEPSNSLDVSRNERVEMVVLDMLQPHKNIKGVTVKDYGGTKFPSWIASPLFSNIVFLKVTDCTKCIQLPALGQLPSLKDLVLEGMDGIRSIGAEFYGNCYSPVLPFPLLETLKLDRMINWEDWSSSGVEGKEDFRRLQNIEILNCPKLRKFSQNFSALREMRIKWCEELIALPSFSKSDNVLGQGIEFPSLLELSIWKCPKLKKLPSLFPSLKVLEINGCQELEDLPNLPSIHELELQNCNEGILQSISGLASLTYLRLNQIPHLTCLLEGFLKHLTALEELQIAHLSDIITLSNDIGLQNLLHLKHLEISECPFLKELPQCLYKLSSLKELRVWRCPSLVSFPETGLPSTLRGLEIKGCEALQFLPEWRMHSNKLSFPFEYLVIEDCSSLKSLPGGKLPSTLKHIEIQNCISLDSLPKDMIQNNTRLEFLKVSECHSVMTFPEGTFGLPAVTFGMVMNLKQLIINNCTKLQLIPEGLHNLIHLNSLEISECPLLETIAEFGLPTSMLQSIKISKCRSLKSLPNRMYSLTCLQELCVEGCSNLLSFPEGGLPTNLLSLSILDCEKLVPTFEWGLHGLTCLTNLTFGGCEALVSFPQDWLLPTTLSSLQLQRLPNLESLPKRLNDLTSLDSLELSECDRLRTFSEEEQPKMLQNFEILGFPLTTGFI</sequence>
<gene>
    <name evidence="2" type="ORF">M0R45_036674</name>
</gene>
<name>A0AAW1VWR0_RUBAR</name>
<proteinExistence type="predicted"/>
<dbReference type="PANTHER" id="PTHR47186">
    <property type="entry name" value="LEUCINE-RICH REPEAT-CONTAINING PROTEIN 57"/>
    <property type="match status" value="1"/>
</dbReference>
<dbReference type="InterPro" id="IPR032675">
    <property type="entry name" value="LRR_dom_sf"/>
</dbReference>
<dbReference type="EMBL" id="JBEDUW010000007">
    <property type="protein sequence ID" value="KAK9912834.1"/>
    <property type="molecule type" value="Genomic_DNA"/>
</dbReference>
<evidence type="ECO:0000313" key="2">
    <source>
        <dbReference type="EMBL" id="KAK9912834.1"/>
    </source>
</evidence>
<dbReference type="SUPFAM" id="SSF52058">
    <property type="entry name" value="L domain-like"/>
    <property type="match status" value="2"/>
</dbReference>
<feature type="domain" description="R13L1/DRL21-like LRR repeat region" evidence="1">
    <location>
        <begin position="46"/>
        <end position="127"/>
    </location>
</feature>
<feature type="domain" description="R13L1/DRL21-like LRR repeat region" evidence="1">
    <location>
        <begin position="134"/>
        <end position="219"/>
    </location>
</feature>
<accession>A0AAW1VWR0</accession>
<dbReference type="SUPFAM" id="SSF52047">
    <property type="entry name" value="RNI-like"/>
    <property type="match status" value="1"/>
</dbReference>
<dbReference type="Proteomes" id="UP001457282">
    <property type="component" value="Unassembled WGS sequence"/>
</dbReference>
<dbReference type="Gene3D" id="3.80.10.10">
    <property type="entry name" value="Ribonuclease Inhibitor"/>
    <property type="match status" value="4"/>
</dbReference>
<protein>
    <recommendedName>
        <fullName evidence="1">R13L1/DRL21-like LRR repeat region domain-containing protein</fullName>
    </recommendedName>
</protein>